<dbReference type="AlphaFoldDB" id="H2XPF7"/>
<accession>H2XPF7</accession>
<dbReference type="Proteomes" id="UP000008144">
    <property type="component" value="Chromosome 8"/>
</dbReference>
<sequence>MLVCESTSDIRLTHVKKMWARSPDCIFADVGKKLVHASANKKVT</sequence>
<reference evidence="1" key="3">
    <citation type="submission" date="2025-08" db="UniProtKB">
        <authorList>
            <consortium name="Ensembl"/>
        </authorList>
    </citation>
    <scope>IDENTIFICATION</scope>
</reference>
<dbReference type="HOGENOM" id="CLU_3224246_0_0_1"/>
<dbReference type="EMBL" id="EAAA01002770">
    <property type="status" value="NOT_ANNOTATED_CDS"/>
    <property type="molecule type" value="Genomic_DNA"/>
</dbReference>
<dbReference type="Ensembl" id="ENSCINT00000033672.1">
    <property type="protein sequence ID" value="ENSCINP00000031540.1"/>
    <property type="gene ID" value="ENSCING00000018348.1"/>
</dbReference>
<evidence type="ECO:0000313" key="2">
    <source>
        <dbReference type="Proteomes" id="UP000008144"/>
    </source>
</evidence>
<organism evidence="1 2">
    <name type="scientific">Ciona intestinalis</name>
    <name type="common">Transparent sea squirt</name>
    <name type="synonym">Ascidia intestinalis</name>
    <dbReference type="NCBI Taxonomy" id="7719"/>
    <lineage>
        <taxon>Eukaryota</taxon>
        <taxon>Metazoa</taxon>
        <taxon>Chordata</taxon>
        <taxon>Tunicata</taxon>
        <taxon>Ascidiacea</taxon>
        <taxon>Phlebobranchia</taxon>
        <taxon>Cionidae</taxon>
        <taxon>Ciona</taxon>
    </lineage>
</organism>
<dbReference type="InParanoid" id="H2XPF7"/>
<keyword evidence="2" id="KW-1185">Reference proteome</keyword>
<reference evidence="2" key="1">
    <citation type="journal article" date="2002" name="Science">
        <title>The draft genome of Ciona intestinalis: insights into chordate and vertebrate origins.</title>
        <authorList>
            <person name="Dehal P."/>
            <person name="Satou Y."/>
            <person name="Campbell R.K."/>
            <person name="Chapman J."/>
            <person name="Degnan B."/>
            <person name="De Tomaso A."/>
            <person name="Davidson B."/>
            <person name="Di Gregorio A."/>
            <person name="Gelpke M."/>
            <person name="Goodstein D.M."/>
            <person name="Harafuji N."/>
            <person name="Hastings K.E."/>
            <person name="Ho I."/>
            <person name="Hotta K."/>
            <person name="Huang W."/>
            <person name="Kawashima T."/>
            <person name="Lemaire P."/>
            <person name="Martinez D."/>
            <person name="Meinertzhagen I.A."/>
            <person name="Necula S."/>
            <person name="Nonaka M."/>
            <person name="Putnam N."/>
            <person name="Rash S."/>
            <person name="Saiga H."/>
            <person name="Satake M."/>
            <person name="Terry A."/>
            <person name="Yamada L."/>
            <person name="Wang H.G."/>
            <person name="Awazu S."/>
            <person name="Azumi K."/>
            <person name="Boore J."/>
            <person name="Branno M."/>
            <person name="Chin-Bow S."/>
            <person name="DeSantis R."/>
            <person name="Doyle S."/>
            <person name="Francino P."/>
            <person name="Keys D.N."/>
            <person name="Haga S."/>
            <person name="Hayashi H."/>
            <person name="Hino K."/>
            <person name="Imai K.S."/>
            <person name="Inaba K."/>
            <person name="Kano S."/>
            <person name="Kobayashi K."/>
            <person name="Kobayashi M."/>
            <person name="Lee B.I."/>
            <person name="Makabe K.W."/>
            <person name="Manohar C."/>
            <person name="Matassi G."/>
            <person name="Medina M."/>
            <person name="Mochizuki Y."/>
            <person name="Mount S."/>
            <person name="Morishita T."/>
            <person name="Miura S."/>
            <person name="Nakayama A."/>
            <person name="Nishizaka S."/>
            <person name="Nomoto H."/>
            <person name="Ohta F."/>
            <person name="Oishi K."/>
            <person name="Rigoutsos I."/>
            <person name="Sano M."/>
            <person name="Sasaki A."/>
            <person name="Sasakura Y."/>
            <person name="Shoguchi E."/>
            <person name="Shin-i T."/>
            <person name="Spagnuolo A."/>
            <person name="Stainier D."/>
            <person name="Suzuki M.M."/>
            <person name="Tassy O."/>
            <person name="Takatori N."/>
            <person name="Tokuoka M."/>
            <person name="Yagi K."/>
            <person name="Yoshizaki F."/>
            <person name="Wada S."/>
            <person name="Zhang C."/>
            <person name="Hyatt P.D."/>
            <person name="Larimer F."/>
            <person name="Detter C."/>
            <person name="Doggett N."/>
            <person name="Glavina T."/>
            <person name="Hawkins T."/>
            <person name="Richardson P."/>
            <person name="Lucas S."/>
            <person name="Kohara Y."/>
            <person name="Levine M."/>
            <person name="Satoh N."/>
            <person name="Rokhsar D.S."/>
        </authorList>
    </citation>
    <scope>NUCLEOTIDE SEQUENCE [LARGE SCALE GENOMIC DNA]</scope>
</reference>
<reference evidence="1" key="4">
    <citation type="submission" date="2025-09" db="UniProtKB">
        <authorList>
            <consortium name="Ensembl"/>
        </authorList>
    </citation>
    <scope>IDENTIFICATION</scope>
</reference>
<reference evidence="1" key="2">
    <citation type="journal article" date="2008" name="Genome Biol.">
        <title>Improved genome assembly and evidence-based global gene model set for the chordate Ciona intestinalis: new insight into intron and operon populations.</title>
        <authorList>
            <person name="Satou Y."/>
            <person name="Mineta K."/>
            <person name="Ogasawara M."/>
            <person name="Sasakura Y."/>
            <person name="Shoguchi E."/>
            <person name="Ueno K."/>
            <person name="Yamada L."/>
            <person name="Matsumoto J."/>
            <person name="Wasserscheid J."/>
            <person name="Dewar K."/>
            <person name="Wiley G.B."/>
            <person name="Macmil S.L."/>
            <person name="Roe B.A."/>
            <person name="Zeller R.W."/>
            <person name="Hastings K.E."/>
            <person name="Lemaire P."/>
            <person name="Lindquist E."/>
            <person name="Endo T."/>
            <person name="Hotta K."/>
            <person name="Inaba K."/>
        </authorList>
    </citation>
    <scope>NUCLEOTIDE SEQUENCE [LARGE SCALE GENOMIC DNA]</scope>
    <source>
        <strain evidence="1">wild type</strain>
    </source>
</reference>
<evidence type="ECO:0000313" key="1">
    <source>
        <dbReference type="Ensembl" id="ENSCINP00000031540.1"/>
    </source>
</evidence>
<name>H2XPF7_CIOIN</name>
<proteinExistence type="predicted"/>
<protein>
    <submittedName>
        <fullName evidence="1">Uncharacterized protein</fullName>
    </submittedName>
</protein>